<dbReference type="InterPro" id="IPR035956">
    <property type="entry name" value="RimP_N_sf"/>
</dbReference>
<dbReference type="PANTHER" id="PTHR33867:SF1">
    <property type="entry name" value="RIBOSOME MATURATION FACTOR RIMP"/>
    <property type="match status" value="1"/>
</dbReference>
<dbReference type="Pfam" id="PF02576">
    <property type="entry name" value="RimP_N"/>
    <property type="match status" value="1"/>
</dbReference>
<dbReference type="InterPro" id="IPR036847">
    <property type="entry name" value="RimP_C_sf"/>
</dbReference>
<dbReference type="AlphaFoldDB" id="A0A936TCD7"/>
<evidence type="ECO:0000313" key="7">
    <source>
        <dbReference type="EMBL" id="MBK9296366.1"/>
    </source>
</evidence>
<feature type="domain" description="Ribosome maturation factor RimP C-terminal" evidence="6">
    <location>
        <begin position="81"/>
        <end position="147"/>
    </location>
</feature>
<feature type="compositionally biased region" description="Polar residues" evidence="4">
    <location>
        <begin position="178"/>
        <end position="193"/>
    </location>
</feature>
<comment type="caution">
    <text evidence="7">The sequence shown here is derived from an EMBL/GenBank/DDBJ whole genome shotgun (WGS) entry which is preliminary data.</text>
</comment>
<feature type="region of interest" description="Disordered" evidence="4">
    <location>
        <begin position="141"/>
        <end position="193"/>
    </location>
</feature>
<dbReference type="GO" id="GO:0000028">
    <property type="term" value="P:ribosomal small subunit assembly"/>
    <property type="evidence" value="ECO:0007669"/>
    <property type="project" value="TreeGrafter"/>
</dbReference>
<evidence type="ECO:0000256" key="4">
    <source>
        <dbReference type="SAM" id="MobiDB-lite"/>
    </source>
</evidence>
<protein>
    <recommendedName>
        <fullName evidence="3">Ribosome maturation factor RimP</fullName>
    </recommendedName>
</protein>
<evidence type="ECO:0000256" key="2">
    <source>
        <dbReference type="ARBA" id="ARBA00022517"/>
    </source>
</evidence>
<dbReference type="Pfam" id="PF17384">
    <property type="entry name" value="DUF150_C"/>
    <property type="match status" value="1"/>
</dbReference>
<evidence type="ECO:0000313" key="8">
    <source>
        <dbReference type="Proteomes" id="UP000727993"/>
    </source>
</evidence>
<dbReference type="CDD" id="cd01734">
    <property type="entry name" value="YlxS_C"/>
    <property type="match status" value="1"/>
</dbReference>
<reference evidence="7 8" key="1">
    <citation type="submission" date="2020-10" db="EMBL/GenBank/DDBJ databases">
        <title>Connecting structure to function with the recovery of over 1000 high-quality activated sludge metagenome-assembled genomes encoding full-length rRNA genes using long-read sequencing.</title>
        <authorList>
            <person name="Singleton C.M."/>
            <person name="Petriglieri F."/>
            <person name="Kristensen J.M."/>
            <person name="Kirkegaard R.H."/>
            <person name="Michaelsen T.Y."/>
            <person name="Andersen M.H."/>
            <person name="Karst S.M."/>
            <person name="Dueholm M.S."/>
            <person name="Nielsen P.H."/>
            <person name="Albertsen M."/>
        </authorList>
    </citation>
    <scope>NUCLEOTIDE SEQUENCE [LARGE SCALE GENOMIC DNA]</scope>
    <source>
        <strain evidence="7">Lyne_18-Q3-R50-59_MAXAC.006</strain>
    </source>
</reference>
<dbReference type="Gene3D" id="3.30.300.70">
    <property type="entry name" value="RimP-like superfamily, N-terminal"/>
    <property type="match status" value="1"/>
</dbReference>
<evidence type="ECO:0000256" key="3">
    <source>
        <dbReference type="HAMAP-Rule" id="MF_01077"/>
    </source>
</evidence>
<gene>
    <name evidence="3" type="primary">rimP</name>
    <name evidence="7" type="ORF">IPN02_05770</name>
</gene>
<keyword evidence="2 3" id="KW-0690">Ribosome biogenesis</keyword>
<name>A0A936TCD7_9ACTN</name>
<dbReference type="Gene3D" id="2.30.30.180">
    <property type="entry name" value="Ribosome maturation factor RimP, C-terminal domain"/>
    <property type="match status" value="1"/>
</dbReference>
<evidence type="ECO:0000259" key="5">
    <source>
        <dbReference type="Pfam" id="PF02576"/>
    </source>
</evidence>
<accession>A0A936TCD7</accession>
<dbReference type="SUPFAM" id="SSF75420">
    <property type="entry name" value="YhbC-like, N-terminal domain"/>
    <property type="match status" value="1"/>
</dbReference>
<dbReference type="EMBL" id="JADJZA010000001">
    <property type="protein sequence ID" value="MBK9296366.1"/>
    <property type="molecule type" value="Genomic_DNA"/>
</dbReference>
<feature type="domain" description="Ribosome maturation factor RimP N-terminal" evidence="5">
    <location>
        <begin position="10"/>
        <end position="78"/>
    </location>
</feature>
<dbReference type="HAMAP" id="MF_01077">
    <property type="entry name" value="RimP"/>
    <property type="match status" value="1"/>
</dbReference>
<comment type="function">
    <text evidence="3">Required for maturation of 30S ribosomal subunits.</text>
</comment>
<sequence>MLDDAKLTEIIGPVVEASGLTLYDAEFRGSSLLVMVDGAEGANLDQVASVSRAIARHLDEADPIPGSYTLEVSTPGLERRLRRPDHFRGAIGETVKIKLNPGAPGERRADGELIAADDTTATVRTGDGSERAVAYADIDRARTQFEWGPAPKPGKGSKPGKAPKKGPAKKQGSAKPATTTSGDDTPTEGHSQP</sequence>
<dbReference type="Proteomes" id="UP000727993">
    <property type="component" value="Unassembled WGS sequence"/>
</dbReference>
<dbReference type="SUPFAM" id="SSF74942">
    <property type="entry name" value="YhbC-like, C-terminal domain"/>
    <property type="match status" value="1"/>
</dbReference>
<evidence type="ECO:0000256" key="1">
    <source>
        <dbReference type="ARBA" id="ARBA00022490"/>
    </source>
</evidence>
<dbReference type="InterPro" id="IPR003728">
    <property type="entry name" value="Ribosome_maturation_RimP"/>
</dbReference>
<dbReference type="PANTHER" id="PTHR33867">
    <property type="entry name" value="RIBOSOME MATURATION FACTOR RIMP"/>
    <property type="match status" value="1"/>
</dbReference>
<comment type="subcellular location">
    <subcellularLocation>
        <location evidence="3">Cytoplasm</location>
    </subcellularLocation>
</comment>
<dbReference type="InterPro" id="IPR028998">
    <property type="entry name" value="RimP_C"/>
</dbReference>
<dbReference type="InterPro" id="IPR028989">
    <property type="entry name" value="RimP_N"/>
</dbReference>
<dbReference type="GO" id="GO:0005829">
    <property type="term" value="C:cytosol"/>
    <property type="evidence" value="ECO:0007669"/>
    <property type="project" value="TreeGrafter"/>
</dbReference>
<dbReference type="GO" id="GO:0006412">
    <property type="term" value="P:translation"/>
    <property type="evidence" value="ECO:0007669"/>
    <property type="project" value="TreeGrafter"/>
</dbReference>
<organism evidence="7 8">
    <name type="scientific">Candidatus Neomicrothrix subdominans</name>
    <dbReference type="NCBI Taxonomy" id="2954438"/>
    <lineage>
        <taxon>Bacteria</taxon>
        <taxon>Bacillati</taxon>
        <taxon>Actinomycetota</taxon>
        <taxon>Acidimicrobiia</taxon>
        <taxon>Acidimicrobiales</taxon>
        <taxon>Microthrixaceae</taxon>
        <taxon>Candidatus Neomicrothrix</taxon>
    </lineage>
</organism>
<comment type="similarity">
    <text evidence="3">Belongs to the RimP family.</text>
</comment>
<evidence type="ECO:0000259" key="6">
    <source>
        <dbReference type="Pfam" id="PF17384"/>
    </source>
</evidence>
<proteinExistence type="inferred from homology"/>
<keyword evidence="1 3" id="KW-0963">Cytoplasm</keyword>